<reference evidence="1" key="2">
    <citation type="journal article" date="2019" name="Appl. Environ. Microbiol.">
        <title>Population genetics and characterization of Campylobacter jejuni isolates in western jackdaws and game birds in Finland.</title>
        <authorList>
            <person name="Kovanen S."/>
            <person name="Rossi M."/>
            <person name="Pohja-Mykra M."/>
            <person name="Nieminen T."/>
            <person name="Raunio-Saarnisto M."/>
            <person name="Sauvala M."/>
            <person name="Fredriksson-Ahomaa M."/>
            <person name="Hanninen M.L."/>
            <person name="Kivisto R."/>
        </authorList>
    </citation>
    <scope>NUCLEOTIDE SEQUENCE</scope>
    <source>
        <strain evidence="1">SO-26</strain>
    </source>
</reference>
<evidence type="ECO:0000313" key="1">
    <source>
        <dbReference type="EMBL" id="RTI48666.1"/>
    </source>
</evidence>
<evidence type="ECO:0000313" key="2">
    <source>
        <dbReference type="Proteomes" id="UP000287197"/>
    </source>
</evidence>
<proteinExistence type="predicted"/>
<name>A0AAX1Z625_CAMJU</name>
<dbReference type="Proteomes" id="UP000287197">
    <property type="component" value="Unassembled WGS sequence"/>
</dbReference>
<dbReference type="EMBL" id="PQZD01000003">
    <property type="protein sequence ID" value="RTI48666.1"/>
    <property type="molecule type" value="Genomic_DNA"/>
</dbReference>
<protein>
    <submittedName>
        <fullName evidence="1">Uncharacterized protein</fullName>
    </submittedName>
</protein>
<organism evidence="1 2">
    <name type="scientific">Campylobacter jejuni</name>
    <dbReference type="NCBI Taxonomy" id="197"/>
    <lineage>
        <taxon>Bacteria</taxon>
        <taxon>Pseudomonadati</taxon>
        <taxon>Campylobacterota</taxon>
        <taxon>Epsilonproteobacteria</taxon>
        <taxon>Campylobacterales</taxon>
        <taxon>Campylobacteraceae</taxon>
        <taxon>Campylobacter</taxon>
    </lineage>
</organism>
<comment type="caution">
    <text evidence="1">The sequence shown here is derived from an EMBL/GenBank/DDBJ whole genome shotgun (WGS) entry which is preliminary data.</text>
</comment>
<reference evidence="1" key="1">
    <citation type="submission" date="2018-01" db="EMBL/GenBank/DDBJ databases">
        <authorList>
            <person name="Kovanen S."/>
            <person name="Nieminen T."/>
            <person name="Pohja-Mykra M."/>
            <person name="Raunio-Saarnisto M."/>
            <person name="Sauvala M."/>
            <person name="Fredriksson-Ahomaa M."/>
            <person name="Hanninen M.-L."/>
            <person name="Kivisto R."/>
        </authorList>
    </citation>
    <scope>NUCLEOTIDE SEQUENCE</scope>
    <source>
        <strain evidence="1">SO-26</strain>
    </source>
</reference>
<dbReference type="AlphaFoldDB" id="A0AAX1Z625"/>
<sequence length="79" mass="8903">MAMDMDLPFTLNKHRYDLWVNNITREVVMELNPLAGTIPSSKNGYTYVGTLMSKKNGFITMKNTPSKKGKLRVQITPGV</sequence>
<accession>A0AAX1Z625</accession>
<dbReference type="RefSeq" id="WP_126262944.1">
    <property type="nucleotide sequence ID" value="NZ_PQZD01000003.1"/>
</dbReference>
<gene>
    <name evidence="1" type="ORF">C3I27_04380</name>
</gene>